<name>A0ACC1D7R7_9NEOP</name>
<dbReference type="EMBL" id="CM034393">
    <property type="protein sequence ID" value="KAJ0180004.1"/>
    <property type="molecule type" value="Genomic_DNA"/>
</dbReference>
<organism evidence="1 2">
    <name type="scientific">Dendrolimus kikuchii</name>
    <dbReference type="NCBI Taxonomy" id="765133"/>
    <lineage>
        <taxon>Eukaryota</taxon>
        <taxon>Metazoa</taxon>
        <taxon>Ecdysozoa</taxon>
        <taxon>Arthropoda</taxon>
        <taxon>Hexapoda</taxon>
        <taxon>Insecta</taxon>
        <taxon>Pterygota</taxon>
        <taxon>Neoptera</taxon>
        <taxon>Endopterygota</taxon>
        <taxon>Lepidoptera</taxon>
        <taxon>Glossata</taxon>
        <taxon>Ditrysia</taxon>
        <taxon>Bombycoidea</taxon>
        <taxon>Lasiocampidae</taxon>
        <taxon>Dendrolimus</taxon>
    </lineage>
</organism>
<proteinExistence type="predicted"/>
<evidence type="ECO:0000313" key="2">
    <source>
        <dbReference type="Proteomes" id="UP000824533"/>
    </source>
</evidence>
<protein>
    <submittedName>
        <fullName evidence="1">Uncharacterized protein</fullName>
    </submittedName>
</protein>
<reference evidence="1 2" key="1">
    <citation type="journal article" date="2021" name="Front. Genet.">
        <title>Chromosome-Level Genome Assembly Reveals Significant Gene Expansion in the Toll and IMD Signaling Pathways of Dendrolimus kikuchii.</title>
        <authorList>
            <person name="Zhou J."/>
            <person name="Wu P."/>
            <person name="Xiong Z."/>
            <person name="Liu N."/>
            <person name="Zhao N."/>
            <person name="Ji M."/>
            <person name="Qiu Y."/>
            <person name="Yang B."/>
        </authorList>
    </citation>
    <scope>NUCLEOTIDE SEQUENCE [LARGE SCALE GENOMIC DNA]</scope>
    <source>
        <strain evidence="1">Ann1</strain>
    </source>
</reference>
<evidence type="ECO:0000313" key="1">
    <source>
        <dbReference type="EMBL" id="KAJ0180004.1"/>
    </source>
</evidence>
<comment type="caution">
    <text evidence="1">The sequence shown here is derived from an EMBL/GenBank/DDBJ whole genome shotgun (WGS) entry which is preliminary data.</text>
</comment>
<accession>A0ACC1D7R7</accession>
<gene>
    <name evidence="1" type="ORF">K1T71_004595</name>
</gene>
<sequence>MCRIHFIIISFVILITHCNLASTNIFDDAYSRFIERYTSLSLQSVYILIQKQPKETILTSIFPGLCDLATLTLHSNKKTKQDLLQFLQLNNSREVKHAVKKLRSKLDYEFMVKMYASHDRCFREKFVQDYKKNCGGEVGYIDYGNVDYACQVINQWANNQTYKPGVDMPMITPDELCCKSGIIAVSAHEFVVEWDNEPSFKVMDFQIDECKTIKIPTLYGNRLLRYADIENLNCQFIDITLNKICFVRLIAPNTVDGLPEVMRKLQCHETYNEAEKQMKELRAMIYAPLGEVFKQSNLKEILQKELYNISIFNHQDSGLENVYEDNDNAYICNMIHRTNLLGSRRLLNKTEGSPDSDDSTTNISNTKPECTVPEVKVKYPFVYIIFCKGVLKLIGAYYVFGDVSNPFNAFFIRDVRNILNGQLRNVNYRTPVRTAAGINAWIKRTVPRNGNVNSTTPITPHFISQLRSNSLLFTAAYNFSWNWEYPFNPKYTKLYDYDTGLGYKIKLPLIYRIGYYKYANLTDLEAQAIEIPYKGRNYGILIVVPYQANHIDKLSTKLKDPAVFKNINARMRYQHLQIYYPKGKLAENINLLRNIEEITSCSLLLNDIKGALASGCNANVAGIYASVYTSDDEGHGNIDYEMNPNIDVPKVKMNKPLIYYVMHIKDGKNDPILSGVSMNIMNVPVE</sequence>
<keyword evidence="2" id="KW-1185">Reference proteome</keyword>
<dbReference type="Proteomes" id="UP000824533">
    <property type="component" value="Linkage Group LG07"/>
</dbReference>